<dbReference type="SUPFAM" id="SSF54060">
    <property type="entry name" value="His-Me finger endonucleases"/>
    <property type="match status" value="1"/>
</dbReference>
<dbReference type="EMBL" id="VWSH01000002">
    <property type="protein sequence ID" value="KAA5534770.1"/>
    <property type="molecule type" value="Genomic_DNA"/>
</dbReference>
<feature type="domain" description="NUMOD4" evidence="1">
    <location>
        <begin position="18"/>
        <end position="53"/>
    </location>
</feature>
<organism evidence="2 3">
    <name type="scientific">Taibaiella lutea</name>
    <dbReference type="NCBI Taxonomy" id="2608001"/>
    <lineage>
        <taxon>Bacteria</taxon>
        <taxon>Pseudomonadati</taxon>
        <taxon>Bacteroidota</taxon>
        <taxon>Chitinophagia</taxon>
        <taxon>Chitinophagales</taxon>
        <taxon>Chitinophagaceae</taxon>
        <taxon>Taibaiella</taxon>
    </lineage>
</organism>
<dbReference type="Gene3D" id="3.90.75.20">
    <property type="match status" value="1"/>
</dbReference>
<reference evidence="2 3" key="1">
    <citation type="submission" date="2019-09" db="EMBL/GenBank/DDBJ databases">
        <title>Genome sequence and assembly of Taibaiella sp.</title>
        <authorList>
            <person name="Chhetri G."/>
        </authorList>
    </citation>
    <scope>NUCLEOTIDE SEQUENCE [LARGE SCALE GENOMIC DNA]</scope>
    <source>
        <strain evidence="2 3">KVB11</strain>
    </source>
</reference>
<evidence type="ECO:0000313" key="2">
    <source>
        <dbReference type="EMBL" id="KAA5534770.1"/>
    </source>
</evidence>
<dbReference type="AlphaFoldDB" id="A0A5M6CK05"/>
<proteinExistence type="predicted"/>
<dbReference type="RefSeq" id="WP_150032449.1">
    <property type="nucleotide sequence ID" value="NZ_VWSH01000002.1"/>
</dbReference>
<dbReference type="Proteomes" id="UP000323632">
    <property type="component" value="Unassembled WGS sequence"/>
</dbReference>
<evidence type="ECO:0000313" key="3">
    <source>
        <dbReference type="Proteomes" id="UP000323632"/>
    </source>
</evidence>
<protein>
    <recommendedName>
        <fullName evidence="1">NUMOD4 domain-containing protein</fullName>
    </recommendedName>
</protein>
<gene>
    <name evidence="2" type="ORF">F0919_09180</name>
</gene>
<sequence>MVRFFATEKFKEITIEDPLQLRYAVSNYGRLISFLNKMEEGRLIKGSTQDGYRLFRYKTRVDGKIKNKHLFMAKLVAAYFLEKKSDDQVYVLHLDRNRANDFVENLRWATKEEMLEHQRTSPFVKAAREKVLEEKKFKNGHKLTLTQVKFIKKELLDPNRKTRLKILAKKFGISEMQLHRIKTGENWAHVQV</sequence>
<dbReference type="Pfam" id="PF07463">
    <property type="entry name" value="NUMOD4"/>
    <property type="match status" value="1"/>
</dbReference>
<accession>A0A5M6CK05</accession>
<name>A0A5M6CK05_9BACT</name>
<keyword evidence="3" id="KW-1185">Reference proteome</keyword>
<evidence type="ECO:0000259" key="1">
    <source>
        <dbReference type="Pfam" id="PF07463"/>
    </source>
</evidence>
<dbReference type="InterPro" id="IPR010902">
    <property type="entry name" value="NUMOD4"/>
</dbReference>
<dbReference type="GO" id="GO:0016788">
    <property type="term" value="F:hydrolase activity, acting on ester bonds"/>
    <property type="evidence" value="ECO:0007669"/>
    <property type="project" value="InterPro"/>
</dbReference>
<comment type="caution">
    <text evidence="2">The sequence shown here is derived from an EMBL/GenBank/DDBJ whole genome shotgun (WGS) entry which is preliminary data.</text>
</comment>
<dbReference type="InterPro" id="IPR044925">
    <property type="entry name" value="His-Me_finger_sf"/>
</dbReference>